<keyword evidence="1" id="KW-0472">Membrane</keyword>
<name>A0A9X5FBF2_9MICO</name>
<dbReference type="RefSeq" id="WP_168447168.1">
    <property type="nucleotide sequence ID" value="NZ_JAAXOW010000002.1"/>
</dbReference>
<keyword evidence="1" id="KW-1133">Transmembrane helix</keyword>
<protein>
    <submittedName>
        <fullName evidence="2">Uncharacterized protein</fullName>
    </submittedName>
</protein>
<feature type="transmembrane region" description="Helical" evidence="1">
    <location>
        <begin position="120"/>
        <end position="140"/>
    </location>
</feature>
<evidence type="ECO:0000256" key="1">
    <source>
        <dbReference type="SAM" id="Phobius"/>
    </source>
</evidence>
<evidence type="ECO:0000313" key="2">
    <source>
        <dbReference type="EMBL" id="NKX93084.1"/>
    </source>
</evidence>
<dbReference type="AlphaFoldDB" id="A0A9X5FBF2"/>
<feature type="transmembrane region" description="Helical" evidence="1">
    <location>
        <begin position="146"/>
        <end position="169"/>
    </location>
</feature>
<keyword evidence="1" id="KW-0812">Transmembrane</keyword>
<sequence length="179" mass="18506">MNPEPSLPRAVDATPLPGAVQSPALPWWVVPAAALAGLVTTGLPLALVLRPREVVYLPDDARPVEPGLFDLIAVPTLWLLVLVIALAALVFGTLVRTMLNRSLRRGAPLSPWRLGAVSSLAWLVVLPVMGGGFTLVVVVFTAGIAALVLGGAIVAFCLPGSFLAAAIVARLATPDRTAG</sequence>
<accession>A0A9X5FBF2</accession>
<dbReference type="Proteomes" id="UP000774283">
    <property type="component" value="Unassembled WGS sequence"/>
</dbReference>
<keyword evidence="3" id="KW-1185">Reference proteome</keyword>
<feature type="transmembrane region" description="Helical" evidence="1">
    <location>
        <begin position="77"/>
        <end position="99"/>
    </location>
</feature>
<organism evidence="2 3">
    <name type="scientific">Sanguibacter hominis ATCC BAA-789</name>
    <dbReference type="NCBI Taxonomy" id="1312740"/>
    <lineage>
        <taxon>Bacteria</taxon>
        <taxon>Bacillati</taxon>
        <taxon>Actinomycetota</taxon>
        <taxon>Actinomycetes</taxon>
        <taxon>Micrococcales</taxon>
        <taxon>Sanguibacteraceae</taxon>
        <taxon>Sanguibacter</taxon>
    </lineage>
</organism>
<reference evidence="2 3" key="1">
    <citation type="submission" date="2020-04" db="EMBL/GenBank/DDBJ databases">
        <title>MicrobeNet Type strains.</title>
        <authorList>
            <person name="Nicholson A.C."/>
        </authorList>
    </citation>
    <scope>NUCLEOTIDE SEQUENCE [LARGE SCALE GENOMIC DNA]</scope>
    <source>
        <strain evidence="2 3">ATCC BAA-789</strain>
    </source>
</reference>
<dbReference type="EMBL" id="JAAXOW010000002">
    <property type="protein sequence ID" value="NKX93084.1"/>
    <property type="molecule type" value="Genomic_DNA"/>
</dbReference>
<gene>
    <name evidence="2" type="ORF">HF995_07315</name>
</gene>
<proteinExistence type="predicted"/>
<comment type="caution">
    <text evidence="2">The sequence shown here is derived from an EMBL/GenBank/DDBJ whole genome shotgun (WGS) entry which is preliminary data.</text>
</comment>
<evidence type="ECO:0000313" key="3">
    <source>
        <dbReference type="Proteomes" id="UP000774283"/>
    </source>
</evidence>
<feature type="transmembrane region" description="Helical" evidence="1">
    <location>
        <begin position="25"/>
        <end position="49"/>
    </location>
</feature>